<sequence length="67" mass="7083">MQVRARQGDTLDLLCHRHLGATAGVTEQALALNPGLPALGAELPMGTAVQLPEAPDAPVKTRTKLWD</sequence>
<dbReference type="AlphaFoldDB" id="A0A944DAW9"/>
<dbReference type="EMBL" id="JAEKFT010000010">
    <property type="protein sequence ID" value="MBT0961656.1"/>
    <property type="molecule type" value="Genomic_DNA"/>
</dbReference>
<name>A0A944DAW9_DENI1</name>
<dbReference type="RefSeq" id="WP_214361412.1">
    <property type="nucleotide sequence ID" value="NZ_JAEKFT010000010.1"/>
</dbReference>
<reference evidence="3" key="1">
    <citation type="journal article" date="2022" name="ISME J.">
        <title>Genetic and phylogenetic analysis of dissimilatory iodate-reducing bacteria identifies potential niches across the world's oceans.</title>
        <authorList>
            <person name="Reyes-Umana V."/>
            <person name="Henning Z."/>
            <person name="Lee K."/>
            <person name="Barnum T.P."/>
            <person name="Coates J.D."/>
        </authorList>
    </citation>
    <scope>NUCLEOTIDE SEQUENCE [LARGE SCALE GENOMIC DNA]</scope>
    <source>
        <strain evidence="3">IR12</strain>
    </source>
</reference>
<gene>
    <name evidence="2" type="ORF">I8J34_10785</name>
</gene>
<feature type="region of interest" description="Disordered" evidence="1">
    <location>
        <begin position="48"/>
        <end position="67"/>
    </location>
</feature>
<dbReference type="Pfam" id="PF05489">
    <property type="entry name" value="Phage_tail_X"/>
    <property type="match status" value="1"/>
</dbReference>
<evidence type="ECO:0000313" key="2">
    <source>
        <dbReference type="EMBL" id="MBT0961656.1"/>
    </source>
</evidence>
<keyword evidence="3" id="KW-1185">Reference proteome</keyword>
<comment type="caution">
    <text evidence="2">The sequence shown here is derived from an EMBL/GenBank/DDBJ whole genome shotgun (WGS) entry which is preliminary data.</text>
</comment>
<evidence type="ECO:0000313" key="3">
    <source>
        <dbReference type="Proteomes" id="UP000694660"/>
    </source>
</evidence>
<accession>A0A944DAW9</accession>
<dbReference type="Proteomes" id="UP000694660">
    <property type="component" value="Unassembled WGS sequence"/>
</dbReference>
<organism evidence="2 3">
    <name type="scientific">Denitromonas iodatirespirans</name>
    <dbReference type="NCBI Taxonomy" id="2795389"/>
    <lineage>
        <taxon>Bacteria</taxon>
        <taxon>Pseudomonadati</taxon>
        <taxon>Pseudomonadota</taxon>
        <taxon>Betaproteobacteria</taxon>
        <taxon>Rhodocyclales</taxon>
        <taxon>Zoogloeaceae</taxon>
        <taxon>Denitromonas</taxon>
    </lineage>
</organism>
<evidence type="ECO:0000256" key="1">
    <source>
        <dbReference type="SAM" id="MobiDB-lite"/>
    </source>
</evidence>
<dbReference type="InterPro" id="IPR008861">
    <property type="entry name" value="GpX-like"/>
</dbReference>
<proteinExistence type="predicted"/>
<protein>
    <submittedName>
        <fullName evidence="2">Tail protein X</fullName>
    </submittedName>
</protein>